<evidence type="ECO:0000313" key="2">
    <source>
        <dbReference type="Proteomes" id="UP000054725"/>
    </source>
</evidence>
<proteinExistence type="predicted"/>
<keyword evidence="2" id="KW-1185">Reference proteome</keyword>
<organism evidence="1 2">
    <name type="scientific">Legionella nautarum</name>
    <dbReference type="NCBI Taxonomy" id="45070"/>
    <lineage>
        <taxon>Bacteria</taxon>
        <taxon>Pseudomonadati</taxon>
        <taxon>Pseudomonadota</taxon>
        <taxon>Gammaproteobacteria</taxon>
        <taxon>Legionellales</taxon>
        <taxon>Legionellaceae</taxon>
        <taxon>Legionella</taxon>
    </lineage>
</organism>
<comment type="caution">
    <text evidence="1">The sequence shown here is derived from an EMBL/GenBank/DDBJ whole genome shotgun (WGS) entry which is preliminary data.</text>
</comment>
<evidence type="ECO:0000313" key="1">
    <source>
        <dbReference type="EMBL" id="KTD33794.1"/>
    </source>
</evidence>
<gene>
    <name evidence="1" type="ORF">Lnau_2086</name>
</gene>
<dbReference type="Proteomes" id="UP000054725">
    <property type="component" value="Unassembled WGS sequence"/>
</dbReference>
<accession>A0A0W0WN85</accession>
<name>A0A0W0WN85_9GAMM</name>
<reference evidence="1 2" key="1">
    <citation type="submission" date="2015-11" db="EMBL/GenBank/DDBJ databases">
        <title>Genomic analysis of 38 Legionella species identifies large and diverse effector repertoires.</title>
        <authorList>
            <person name="Burstein D."/>
            <person name="Amaro F."/>
            <person name="Zusman T."/>
            <person name="Lifshitz Z."/>
            <person name="Cohen O."/>
            <person name="Gilbert J.A."/>
            <person name="Pupko T."/>
            <person name="Shuman H.A."/>
            <person name="Segal G."/>
        </authorList>
    </citation>
    <scope>NUCLEOTIDE SEQUENCE [LARGE SCALE GENOMIC DNA]</scope>
    <source>
        <strain evidence="1 2">ATCC 49506</strain>
    </source>
</reference>
<dbReference type="AlphaFoldDB" id="A0A0W0WN85"/>
<protein>
    <submittedName>
        <fullName evidence="1">Uncharacterized protein</fullName>
    </submittedName>
</protein>
<dbReference type="EMBL" id="LNYO01000021">
    <property type="protein sequence ID" value="KTD33794.1"/>
    <property type="molecule type" value="Genomic_DNA"/>
</dbReference>
<sequence length="72" mass="8049">MEFSKTQRRASLIGLIPSLSQQVSYQAICEKLMGLFAQYNSRINSDLIGIKTELGSPFFASSLIILRGESFF</sequence>